<name>A0A937M023_9GAMM</name>
<dbReference type="Proteomes" id="UP000705230">
    <property type="component" value="Unassembled WGS sequence"/>
</dbReference>
<evidence type="ECO:0000256" key="6">
    <source>
        <dbReference type="RuleBase" id="RU363058"/>
    </source>
</evidence>
<organism evidence="7 8">
    <name type="scientific">SAR86 cluster bacterium</name>
    <dbReference type="NCBI Taxonomy" id="2030880"/>
    <lineage>
        <taxon>Bacteria</taxon>
        <taxon>Pseudomonadati</taxon>
        <taxon>Pseudomonadota</taxon>
        <taxon>Gammaproteobacteria</taxon>
        <taxon>SAR86 cluster</taxon>
    </lineage>
</organism>
<proteinExistence type="inferred from homology"/>
<reference evidence="7" key="1">
    <citation type="submission" date="2020-10" db="EMBL/GenBank/DDBJ databases">
        <title>Microbiome of the Black Sea water column analyzed by genome centric metagenomics.</title>
        <authorList>
            <person name="Cabello-Yeves P.J."/>
            <person name="Callieri C."/>
            <person name="Picazo A."/>
            <person name="Mehrshad M."/>
            <person name="Haro-Moreno J.M."/>
            <person name="Roda-Garcia J."/>
            <person name="Dzembekova N."/>
            <person name="Slabakova V."/>
            <person name="Slabakova N."/>
            <person name="Moncheva S."/>
            <person name="Rodriguez-Valera F."/>
        </authorList>
    </citation>
    <scope>NUCLEOTIDE SEQUENCE</scope>
    <source>
        <strain evidence="7">BS30m-G43</strain>
    </source>
</reference>
<dbReference type="GO" id="GO:0016020">
    <property type="term" value="C:membrane"/>
    <property type="evidence" value="ECO:0007669"/>
    <property type="project" value="UniProtKB-SubCell"/>
</dbReference>
<feature type="transmembrane region" description="Helical" evidence="6">
    <location>
        <begin position="219"/>
        <end position="249"/>
    </location>
</feature>
<evidence type="ECO:0000256" key="3">
    <source>
        <dbReference type="ARBA" id="ARBA00022692"/>
    </source>
</evidence>
<protein>
    <recommendedName>
        <fullName evidence="6">Phosphate transporter</fullName>
    </recommendedName>
</protein>
<feature type="transmembrane region" description="Helical" evidence="6">
    <location>
        <begin position="179"/>
        <end position="199"/>
    </location>
</feature>
<feature type="transmembrane region" description="Helical" evidence="6">
    <location>
        <begin position="397"/>
        <end position="422"/>
    </location>
</feature>
<feature type="transmembrane region" description="Helical" evidence="6">
    <location>
        <begin position="354"/>
        <end position="385"/>
    </location>
</feature>
<dbReference type="EMBL" id="JADHSG010000001">
    <property type="protein sequence ID" value="MBL6902847.1"/>
    <property type="molecule type" value="Genomic_DNA"/>
</dbReference>
<evidence type="ECO:0000256" key="1">
    <source>
        <dbReference type="ARBA" id="ARBA00004141"/>
    </source>
</evidence>
<keyword evidence="3 6" id="KW-0812">Transmembrane</keyword>
<dbReference type="Pfam" id="PF01384">
    <property type="entry name" value="PHO4"/>
    <property type="match status" value="1"/>
</dbReference>
<dbReference type="AlphaFoldDB" id="A0A937M023"/>
<comment type="caution">
    <text evidence="7">The sequence shown here is derived from an EMBL/GenBank/DDBJ whole genome shotgun (WGS) entry which is preliminary data.</text>
</comment>
<keyword evidence="4 6" id="KW-1133">Transmembrane helix</keyword>
<gene>
    <name evidence="7" type="ORF">ISR29_01420</name>
</gene>
<comment type="similarity">
    <text evidence="6">Belongs to the inorganic phosphate transporter (PiT) (TC 2.A.20) family.</text>
</comment>
<dbReference type="PANTHER" id="PTHR11101:SF80">
    <property type="entry name" value="PHOSPHATE TRANSPORTER"/>
    <property type="match status" value="1"/>
</dbReference>
<evidence type="ECO:0000313" key="7">
    <source>
        <dbReference type="EMBL" id="MBL6902847.1"/>
    </source>
</evidence>
<feature type="transmembrane region" description="Helical" evidence="6">
    <location>
        <begin position="261"/>
        <end position="279"/>
    </location>
</feature>
<feature type="transmembrane region" description="Helical" evidence="6">
    <location>
        <begin position="49"/>
        <end position="68"/>
    </location>
</feature>
<keyword evidence="6" id="KW-0592">Phosphate transport</keyword>
<evidence type="ECO:0000313" key="8">
    <source>
        <dbReference type="Proteomes" id="UP000705230"/>
    </source>
</evidence>
<feature type="transmembrane region" description="Helical" evidence="6">
    <location>
        <begin position="88"/>
        <end position="107"/>
    </location>
</feature>
<feature type="transmembrane region" description="Helical" evidence="6">
    <location>
        <begin position="6"/>
        <end position="28"/>
    </location>
</feature>
<sequence length="428" mass="44425">MENLFLDPTIILLIAAFAGFFMAFGIGANDVANAMGTSVGSKAITFKQAIFIAAIFEFLGAYLAGGEVTSTIRKGIVDPGLYSGNENIFIIGMMSALFAAATWLLIASIKGWPVSTTHSIVGSIVGFVIISLGFSAVSWGKVGLIAASWVTSPAIAGTLAFCIFLSAKKLILDRRDPSQAAVSFIPFYSFFTGFTIALVTINKGLKYVIKDNKEDLSDWILWLVGTNTGTLIGAAVIGLVVAIVTAILLNVNKDKIREYGVESAFAVLMIVTASAMAFAHGSNDVANAIGPMSAIISVASEGAIGAEAAVSPWVLLIGGVGIVFGLAMLGGRVIKTVGSKITHLTPSLGFSAEMAAASTVVAATYIGFPISTTHTLVGAVIGVGLAKGVSHLDLRSIGRIILSWIVTIPAGAILTILFFSILKFTFGV</sequence>
<dbReference type="InterPro" id="IPR001204">
    <property type="entry name" value="Phos_transporter"/>
</dbReference>
<evidence type="ECO:0000256" key="5">
    <source>
        <dbReference type="ARBA" id="ARBA00023136"/>
    </source>
</evidence>
<feature type="transmembrane region" description="Helical" evidence="6">
    <location>
        <begin position="145"/>
        <end position="167"/>
    </location>
</feature>
<feature type="transmembrane region" description="Helical" evidence="6">
    <location>
        <begin position="313"/>
        <end position="334"/>
    </location>
</feature>
<dbReference type="GO" id="GO:0005315">
    <property type="term" value="F:phosphate transmembrane transporter activity"/>
    <property type="evidence" value="ECO:0007669"/>
    <property type="project" value="InterPro"/>
</dbReference>
<dbReference type="PANTHER" id="PTHR11101">
    <property type="entry name" value="PHOSPHATE TRANSPORTER"/>
    <property type="match status" value="1"/>
</dbReference>
<keyword evidence="2 6" id="KW-0813">Transport</keyword>
<evidence type="ECO:0000256" key="4">
    <source>
        <dbReference type="ARBA" id="ARBA00022989"/>
    </source>
</evidence>
<accession>A0A937M023</accession>
<feature type="transmembrane region" description="Helical" evidence="6">
    <location>
        <begin position="119"/>
        <end position="139"/>
    </location>
</feature>
<dbReference type="GO" id="GO:0035435">
    <property type="term" value="P:phosphate ion transmembrane transport"/>
    <property type="evidence" value="ECO:0007669"/>
    <property type="project" value="TreeGrafter"/>
</dbReference>
<keyword evidence="5 6" id="KW-0472">Membrane</keyword>
<comment type="subcellular location">
    <subcellularLocation>
        <location evidence="1 6">Membrane</location>
        <topology evidence="1 6">Multi-pass membrane protein</topology>
    </subcellularLocation>
</comment>
<evidence type="ECO:0000256" key="2">
    <source>
        <dbReference type="ARBA" id="ARBA00022448"/>
    </source>
</evidence>